<name>A0AA38TLQ3_9ASTR</name>
<dbReference type="CDD" id="cd14066">
    <property type="entry name" value="STKc_IRAK"/>
    <property type="match status" value="1"/>
</dbReference>
<evidence type="ECO:0000256" key="4">
    <source>
        <dbReference type="ARBA" id="ARBA00022679"/>
    </source>
</evidence>
<proteinExistence type="inferred from homology"/>
<dbReference type="PANTHER" id="PTHR27002:SF1073">
    <property type="entry name" value="CYSTEINE-RICH RECEPTOR-LIKE PROTEIN KINASE 29"/>
    <property type="match status" value="1"/>
</dbReference>
<keyword evidence="10 15" id="KW-0067">ATP-binding</keyword>
<keyword evidence="8 15" id="KW-0547">Nucleotide-binding</keyword>
<evidence type="ECO:0000256" key="7">
    <source>
        <dbReference type="ARBA" id="ARBA00022737"/>
    </source>
</evidence>
<evidence type="ECO:0000256" key="15">
    <source>
        <dbReference type="PROSITE-ProRule" id="PRU10141"/>
    </source>
</evidence>
<dbReference type="FunFam" id="3.30.200.20:FF:000142">
    <property type="entry name" value="Cysteine-rich receptor-like protein kinase 10"/>
    <property type="match status" value="1"/>
</dbReference>
<keyword evidence="4" id="KW-0808">Transferase</keyword>
<keyword evidence="9" id="KW-0418">Kinase</keyword>
<feature type="transmembrane region" description="Helical" evidence="17">
    <location>
        <begin position="6"/>
        <end position="29"/>
    </location>
</feature>
<dbReference type="PROSITE" id="PS00107">
    <property type="entry name" value="PROTEIN_KINASE_ATP"/>
    <property type="match status" value="1"/>
</dbReference>
<dbReference type="GO" id="GO:0005886">
    <property type="term" value="C:plasma membrane"/>
    <property type="evidence" value="ECO:0007669"/>
    <property type="project" value="TreeGrafter"/>
</dbReference>
<keyword evidence="5 17" id="KW-0812">Transmembrane</keyword>
<keyword evidence="13" id="KW-0675">Receptor</keyword>
<keyword evidence="20" id="KW-1185">Reference proteome</keyword>
<dbReference type="GO" id="GO:0005524">
    <property type="term" value="F:ATP binding"/>
    <property type="evidence" value="ECO:0007669"/>
    <property type="project" value="UniProtKB-UniRule"/>
</dbReference>
<evidence type="ECO:0000259" key="18">
    <source>
        <dbReference type="PROSITE" id="PS50011"/>
    </source>
</evidence>
<keyword evidence="2 16" id="KW-0723">Serine/threonine-protein kinase</keyword>
<dbReference type="GO" id="GO:0004674">
    <property type="term" value="F:protein serine/threonine kinase activity"/>
    <property type="evidence" value="ECO:0007669"/>
    <property type="project" value="UniProtKB-KW"/>
</dbReference>
<keyword evidence="14" id="KW-0325">Glycoprotein</keyword>
<dbReference type="GO" id="GO:0009737">
    <property type="term" value="P:response to abscisic acid"/>
    <property type="evidence" value="ECO:0007669"/>
    <property type="project" value="UniProtKB-ARBA"/>
</dbReference>
<dbReference type="Pfam" id="PF07714">
    <property type="entry name" value="PK_Tyr_Ser-Thr"/>
    <property type="match status" value="1"/>
</dbReference>
<comment type="similarity">
    <text evidence="16">Belongs to the protein kinase superfamily.</text>
</comment>
<keyword evidence="12 17" id="KW-0472">Membrane</keyword>
<dbReference type="SMART" id="SM00220">
    <property type="entry name" value="S_TKc"/>
    <property type="match status" value="1"/>
</dbReference>
<dbReference type="SUPFAM" id="SSF56112">
    <property type="entry name" value="Protein kinase-like (PK-like)"/>
    <property type="match status" value="1"/>
</dbReference>
<evidence type="ECO:0000256" key="5">
    <source>
        <dbReference type="ARBA" id="ARBA00022692"/>
    </source>
</evidence>
<keyword evidence="7" id="KW-0677">Repeat</keyword>
<evidence type="ECO:0000256" key="10">
    <source>
        <dbReference type="ARBA" id="ARBA00022840"/>
    </source>
</evidence>
<evidence type="ECO:0000256" key="14">
    <source>
        <dbReference type="ARBA" id="ARBA00023180"/>
    </source>
</evidence>
<evidence type="ECO:0000256" key="9">
    <source>
        <dbReference type="ARBA" id="ARBA00022777"/>
    </source>
</evidence>
<dbReference type="Gene3D" id="3.30.200.20">
    <property type="entry name" value="Phosphorylase Kinase, domain 1"/>
    <property type="match status" value="1"/>
</dbReference>
<sequence>MTRTMIIVILVVIVSVVIIVSLFGFFISLKKKKKQMLSHVENITIESMDFDIAKSLQYNFSTLRAATNDFSESNKLGQGGFGAVYKGTLEDSQQIAVKRLARNSGQGDLEFKNEVLLLAKLQHRNLVRLRGFSIEESERVLVYEFLPNGSLDNFLFDPIKHTLIDWEQRYKIIKGVAKGLLYLHEDSRLRIIHRDMKASNVLLDDEMNPKIADFGMARLFKAEETQGNTSRIVGTYGYMAPEYAMHGQFSIKSDVFSFGVLILEMVTGQRNRCFQNGETTEDLLSFAWKSWQNGTTTNMIDATLKGRSGSLHDIIGSIHIGLLCVQESVIKRPTMGSIVHMLNSFSITLPVPSEPAFFIHSNIDPNVPLFQGYSSSTGSSGLERPRILRSRSSPLSINDASISDIIPR</sequence>
<keyword evidence="6" id="KW-0732">Signal</keyword>
<feature type="domain" description="Protein kinase" evidence="18">
    <location>
        <begin position="70"/>
        <end position="346"/>
    </location>
</feature>
<dbReference type="InterPro" id="IPR011009">
    <property type="entry name" value="Kinase-like_dom_sf"/>
</dbReference>
<dbReference type="PROSITE" id="PS00108">
    <property type="entry name" value="PROTEIN_KINASE_ST"/>
    <property type="match status" value="1"/>
</dbReference>
<dbReference type="PROSITE" id="PS50011">
    <property type="entry name" value="PROTEIN_KINASE_DOM"/>
    <property type="match status" value="1"/>
</dbReference>
<evidence type="ECO:0000256" key="3">
    <source>
        <dbReference type="ARBA" id="ARBA00022553"/>
    </source>
</evidence>
<evidence type="ECO:0000256" key="2">
    <source>
        <dbReference type="ARBA" id="ARBA00022527"/>
    </source>
</evidence>
<evidence type="ECO:0000256" key="8">
    <source>
        <dbReference type="ARBA" id="ARBA00022741"/>
    </source>
</evidence>
<gene>
    <name evidence="19" type="ORF">OSB04_008379</name>
</gene>
<reference evidence="19" key="1">
    <citation type="submission" date="2023-03" db="EMBL/GenBank/DDBJ databases">
        <title>Chromosome-scale reference genome and RAD-based genetic map of yellow starthistle (Centaurea solstitialis) reveal putative structural variation and QTLs associated with invader traits.</title>
        <authorList>
            <person name="Reatini B."/>
            <person name="Cang F.A."/>
            <person name="Jiang Q."/>
            <person name="Mckibben M.T.W."/>
            <person name="Barker M.S."/>
            <person name="Rieseberg L.H."/>
            <person name="Dlugosch K.M."/>
        </authorList>
    </citation>
    <scope>NUCLEOTIDE SEQUENCE</scope>
    <source>
        <strain evidence="19">CAN-66</strain>
        <tissue evidence="19">Leaf</tissue>
    </source>
</reference>
<dbReference type="InterPro" id="IPR001245">
    <property type="entry name" value="Ser-Thr/Tyr_kinase_cat_dom"/>
</dbReference>
<evidence type="ECO:0000256" key="12">
    <source>
        <dbReference type="ARBA" id="ARBA00023136"/>
    </source>
</evidence>
<organism evidence="19 20">
    <name type="scientific">Centaurea solstitialis</name>
    <name type="common">yellow star-thistle</name>
    <dbReference type="NCBI Taxonomy" id="347529"/>
    <lineage>
        <taxon>Eukaryota</taxon>
        <taxon>Viridiplantae</taxon>
        <taxon>Streptophyta</taxon>
        <taxon>Embryophyta</taxon>
        <taxon>Tracheophyta</taxon>
        <taxon>Spermatophyta</taxon>
        <taxon>Magnoliopsida</taxon>
        <taxon>eudicotyledons</taxon>
        <taxon>Gunneridae</taxon>
        <taxon>Pentapetalae</taxon>
        <taxon>asterids</taxon>
        <taxon>campanulids</taxon>
        <taxon>Asterales</taxon>
        <taxon>Asteraceae</taxon>
        <taxon>Carduoideae</taxon>
        <taxon>Cardueae</taxon>
        <taxon>Centaureinae</taxon>
        <taxon>Centaurea</taxon>
    </lineage>
</organism>
<dbReference type="InterPro" id="IPR008271">
    <property type="entry name" value="Ser/Thr_kinase_AS"/>
</dbReference>
<evidence type="ECO:0000256" key="11">
    <source>
        <dbReference type="ARBA" id="ARBA00022989"/>
    </source>
</evidence>
<evidence type="ECO:0000256" key="17">
    <source>
        <dbReference type="SAM" id="Phobius"/>
    </source>
</evidence>
<evidence type="ECO:0000313" key="19">
    <source>
        <dbReference type="EMBL" id="KAJ9563219.1"/>
    </source>
</evidence>
<feature type="binding site" evidence="15">
    <location>
        <position position="98"/>
    </location>
    <ligand>
        <name>ATP</name>
        <dbReference type="ChEBI" id="CHEBI:30616"/>
    </ligand>
</feature>
<dbReference type="EMBL" id="JARYMX010000002">
    <property type="protein sequence ID" value="KAJ9563219.1"/>
    <property type="molecule type" value="Genomic_DNA"/>
</dbReference>
<keyword evidence="11 17" id="KW-1133">Transmembrane helix</keyword>
<protein>
    <recommendedName>
        <fullName evidence="18">Protein kinase domain-containing protein</fullName>
    </recommendedName>
</protein>
<evidence type="ECO:0000256" key="13">
    <source>
        <dbReference type="ARBA" id="ARBA00023170"/>
    </source>
</evidence>
<dbReference type="AlphaFoldDB" id="A0AA38TLQ3"/>
<evidence type="ECO:0000313" key="20">
    <source>
        <dbReference type="Proteomes" id="UP001172457"/>
    </source>
</evidence>
<evidence type="ECO:0000256" key="16">
    <source>
        <dbReference type="RuleBase" id="RU000304"/>
    </source>
</evidence>
<dbReference type="InterPro" id="IPR017441">
    <property type="entry name" value="Protein_kinase_ATP_BS"/>
</dbReference>
<evidence type="ECO:0000256" key="1">
    <source>
        <dbReference type="ARBA" id="ARBA00004167"/>
    </source>
</evidence>
<dbReference type="Gene3D" id="1.10.510.10">
    <property type="entry name" value="Transferase(Phosphotransferase) domain 1"/>
    <property type="match status" value="1"/>
</dbReference>
<dbReference type="PANTHER" id="PTHR27002">
    <property type="entry name" value="RECEPTOR-LIKE SERINE/THREONINE-PROTEIN KINASE SD1-8"/>
    <property type="match status" value="1"/>
</dbReference>
<keyword evidence="3" id="KW-0597">Phosphoprotein</keyword>
<comment type="subcellular location">
    <subcellularLocation>
        <location evidence="1">Membrane</location>
        <topology evidence="1">Single-pass membrane protein</topology>
    </subcellularLocation>
</comment>
<dbReference type="Proteomes" id="UP001172457">
    <property type="component" value="Chromosome 2"/>
</dbReference>
<comment type="caution">
    <text evidence="19">The sequence shown here is derived from an EMBL/GenBank/DDBJ whole genome shotgun (WGS) entry which is preliminary data.</text>
</comment>
<dbReference type="FunFam" id="1.10.510.10:FF:000343">
    <property type="entry name" value="Cysteine-rich receptor-like protein kinase 28"/>
    <property type="match status" value="1"/>
</dbReference>
<evidence type="ECO:0000256" key="6">
    <source>
        <dbReference type="ARBA" id="ARBA00022729"/>
    </source>
</evidence>
<accession>A0AA38TLQ3</accession>
<dbReference type="InterPro" id="IPR000719">
    <property type="entry name" value="Prot_kinase_dom"/>
</dbReference>